<evidence type="ECO:0000313" key="15">
    <source>
        <dbReference type="RefSeq" id="XP_011495399.1"/>
    </source>
</evidence>
<dbReference type="InterPro" id="IPR001734">
    <property type="entry name" value="Na/solute_symporter"/>
</dbReference>
<feature type="transmembrane region" description="Helical" evidence="13">
    <location>
        <begin position="534"/>
        <end position="555"/>
    </location>
</feature>
<dbReference type="InterPro" id="IPR051163">
    <property type="entry name" value="Sodium:Solute_Symporter_SSF"/>
</dbReference>
<comment type="similarity">
    <text evidence="2 11">Belongs to the sodium:solute symporter (SSF) (TC 2.A.21) family.</text>
</comment>
<feature type="transmembrane region" description="Helical" evidence="13">
    <location>
        <begin position="399"/>
        <end position="419"/>
    </location>
</feature>
<dbReference type="InterPro" id="IPR038377">
    <property type="entry name" value="Na/Glc_symporter_sf"/>
</dbReference>
<keyword evidence="7" id="KW-0915">Sodium</keyword>
<evidence type="ECO:0000256" key="6">
    <source>
        <dbReference type="ARBA" id="ARBA00022989"/>
    </source>
</evidence>
<name>A0AAJ6VLF3_9HYME</name>
<dbReference type="PANTHER" id="PTHR42985">
    <property type="entry name" value="SODIUM-COUPLED MONOCARBOXYLATE TRANSPORTER"/>
    <property type="match status" value="1"/>
</dbReference>
<dbReference type="PANTHER" id="PTHR42985:SF5">
    <property type="entry name" value="FI02094P-RELATED"/>
    <property type="match status" value="1"/>
</dbReference>
<dbReference type="CDD" id="cd11492">
    <property type="entry name" value="SLC5sbd_NIS-SMVT"/>
    <property type="match status" value="1"/>
</dbReference>
<keyword evidence="6 13" id="KW-1133">Transmembrane helix</keyword>
<keyword evidence="4" id="KW-1003">Cell membrane</keyword>
<evidence type="ECO:0000256" key="1">
    <source>
        <dbReference type="ARBA" id="ARBA00004651"/>
    </source>
</evidence>
<evidence type="ECO:0000313" key="14">
    <source>
        <dbReference type="Proteomes" id="UP000695007"/>
    </source>
</evidence>
<feature type="transmembrane region" description="Helical" evidence="13">
    <location>
        <begin position="142"/>
        <end position="169"/>
    </location>
</feature>
<evidence type="ECO:0000256" key="8">
    <source>
        <dbReference type="ARBA" id="ARBA00023065"/>
    </source>
</evidence>
<evidence type="ECO:0000256" key="12">
    <source>
        <dbReference type="SAM" id="MobiDB-lite"/>
    </source>
</evidence>
<keyword evidence="5 13" id="KW-0812">Transmembrane</keyword>
<feature type="transmembrane region" description="Helical" evidence="13">
    <location>
        <begin position="355"/>
        <end position="379"/>
    </location>
</feature>
<evidence type="ECO:0000256" key="9">
    <source>
        <dbReference type="ARBA" id="ARBA00023136"/>
    </source>
</evidence>
<feature type="transmembrane region" description="Helical" evidence="13">
    <location>
        <begin position="295"/>
        <end position="320"/>
    </location>
</feature>
<feature type="compositionally biased region" description="Basic and acidic residues" evidence="12">
    <location>
        <begin position="608"/>
        <end position="620"/>
    </location>
</feature>
<feature type="transmembrane region" description="Helical" evidence="13">
    <location>
        <begin position="72"/>
        <end position="91"/>
    </location>
</feature>
<reference evidence="15" key="1">
    <citation type="submission" date="2025-08" db="UniProtKB">
        <authorList>
            <consortium name="RefSeq"/>
        </authorList>
    </citation>
    <scope>IDENTIFICATION</scope>
</reference>
<dbReference type="NCBIfam" id="TIGR00813">
    <property type="entry name" value="sss"/>
    <property type="match status" value="1"/>
</dbReference>
<feature type="transmembrane region" description="Helical" evidence="13">
    <location>
        <begin position="431"/>
        <end position="451"/>
    </location>
</feature>
<feature type="transmembrane region" description="Helical" evidence="13">
    <location>
        <begin position="97"/>
        <end position="121"/>
    </location>
</feature>
<comment type="subcellular location">
    <subcellularLocation>
        <location evidence="1">Cell membrane</location>
        <topology evidence="1">Multi-pass membrane protein</topology>
    </subcellularLocation>
</comment>
<keyword evidence="3" id="KW-0813">Transport</keyword>
<gene>
    <name evidence="15" type="primary">LOC105360245</name>
</gene>
<feature type="region of interest" description="Disordered" evidence="12">
    <location>
        <begin position="593"/>
        <end position="620"/>
    </location>
</feature>
<evidence type="ECO:0000256" key="13">
    <source>
        <dbReference type="SAM" id="Phobius"/>
    </source>
</evidence>
<dbReference type="RefSeq" id="XP_011495399.1">
    <property type="nucleotide sequence ID" value="XM_011497097.1"/>
</dbReference>
<dbReference type="PROSITE" id="PS50283">
    <property type="entry name" value="NA_SOLUT_SYMP_3"/>
    <property type="match status" value="1"/>
</dbReference>
<evidence type="ECO:0000256" key="4">
    <source>
        <dbReference type="ARBA" id="ARBA00022475"/>
    </source>
</evidence>
<dbReference type="Proteomes" id="UP000695007">
    <property type="component" value="Unplaced"/>
</dbReference>
<dbReference type="GO" id="GO:0005886">
    <property type="term" value="C:plasma membrane"/>
    <property type="evidence" value="ECO:0007669"/>
    <property type="project" value="UniProtKB-SubCell"/>
</dbReference>
<feature type="transmembrane region" description="Helical" evidence="13">
    <location>
        <begin position="31"/>
        <end position="51"/>
    </location>
</feature>
<evidence type="ECO:0000256" key="3">
    <source>
        <dbReference type="ARBA" id="ARBA00022448"/>
    </source>
</evidence>
<dbReference type="GO" id="GO:0015293">
    <property type="term" value="F:symporter activity"/>
    <property type="evidence" value="ECO:0007669"/>
    <property type="project" value="TreeGrafter"/>
</dbReference>
<keyword evidence="9 13" id="KW-0472">Membrane</keyword>
<dbReference type="KEGG" id="csol:105360245"/>
<keyword evidence="8" id="KW-0406">Ion transport</keyword>
<protein>
    <submittedName>
        <fullName evidence="15">Sodium-coupled monocarboxylate transporter 1-like</fullName>
    </submittedName>
</protein>
<sequence>MTMSSSGELTADMPSVDDVIDSLRNFGLADYGVFVSMLLGCGCIGVYFGFVKRSRGEAEYLVGGRNMKTFPVSMSLIASFISGISLLGMPTEIYVHGTSYLCIGLGVVIVGFIMSGVYLPVFHDLRLTSTYEYLELRFDRRIRILGSLLFAIGIITWLPIVIYVPALAFNQVTGVNIHVVTPFVCIVCIFYTCMGGLRAVVWTDFVQTFIMFGAMLLIVVKGTADLGGLSVVIRRNLDSGRLEIPTADWSPLTRHTIWSLVLGGCVHWLQIAAINQNMIQRYLSLPTVAHAKRALWSFIIGVLILIGICGYAGMLVYAWYHECDPLTTKLARAKDQLLPLLMMNILGDVPGMPGLFVAGVFSAALSSLSTGLNSMAAVVLEDFIKSFRKTPFSPKTVDILMKLTVLILGVACTGLVFVVEKTGSHVLQLSMSLGAITSGPSLGIFSMGVLVPWINANGALIGGLSGLAFMGWISLSAEAAIASGKIRFDEKPVSTEGCTYSFQKSENLLLMLPPETLLNDPVEGEPMVIYRLSYLWYTVAGTLVTMCVGLLVSFVSSENVDKLDPALMAPFIRKYLRRQRPPQQQQQQQLQVMRLGPAKTGSASTMDRGGRESIREVPTL</sequence>
<dbReference type="Pfam" id="PF00474">
    <property type="entry name" value="SSF"/>
    <property type="match status" value="1"/>
</dbReference>
<keyword evidence="10" id="KW-0739">Sodium transport</keyword>
<dbReference type="Gene3D" id="1.20.1730.10">
    <property type="entry name" value="Sodium/glucose cotransporter"/>
    <property type="match status" value="1"/>
</dbReference>
<feature type="transmembrane region" description="Helical" evidence="13">
    <location>
        <begin position="175"/>
        <end position="193"/>
    </location>
</feature>
<dbReference type="AlphaFoldDB" id="A0AAJ6VLF3"/>
<proteinExistence type="inferred from homology"/>
<feature type="transmembrane region" description="Helical" evidence="13">
    <location>
        <begin position="256"/>
        <end position="274"/>
    </location>
</feature>
<evidence type="ECO:0000256" key="7">
    <source>
        <dbReference type="ARBA" id="ARBA00023053"/>
    </source>
</evidence>
<feature type="transmembrane region" description="Helical" evidence="13">
    <location>
        <begin position="458"/>
        <end position="475"/>
    </location>
</feature>
<evidence type="ECO:0000256" key="2">
    <source>
        <dbReference type="ARBA" id="ARBA00006434"/>
    </source>
</evidence>
<evidence type="ECO:0000256" key="10">
    <source>
        <dbReference type="ARBA" id="ARBA00023201"/>
    </source>
</evidence>
<organism evidence="14 15">
    <name type="scientific">Ceratosolen solmsi marchali</name>
    <dbReference type="NCBI Taxonomy" id="326594"/>
    <lineage>
        <taxon>Eukaryota</taxon>
        <taxon>Metazoa</taxon>
        <taxon>Ecdysozoa</taxon>
        <taxon>Arthropoda</taxon>
        <taxon>Hexapoda</taxon>
        <taxon>Insecta</taxon>
        <taxon>Pterygota</taxon>
        <taxon>Neoptera</taxon>
        <taxon>Endopterygota</taxon>
        <taxon>Hymenoptera</taxon>
        <taxon>Apocrita</taxon>
        <taxon>Proctotrupomorpha</taxon>
        <taxon>Chalcidoidea</taxon>
        <taxon>Agaonidae</taxon>
        <taxon>Agaoninae</taxon>
        <taxon>Ceratosolen</taxon>
    </lineage>
</organism>
<accession>A0AAJ6VLF3</accession>
<dbReference type="GO" id="GO:0006814">
    <property type="term" value="P:sodium ion transport"/>
    <property type="evidence" value="ECO:0007669"/>
    <property type="project" value="UniProtKB-KW"/>
</dbReference>
<keyword evidence="14" id="KW-1185">Reference proteome</keyword>
<dbReference type="GeneID" id="105360245"/>
<evidence type="ECO:0000256" key="5">
    <source>
        <dbReference type="ARBA" id="ARBA00022692"/>
    </source>
</evidence>
<evidence type="ECO:0000256" key="11">
    <source>
        <dbReference type="RuleBase" id="RU362091"/>
    </source>
</evidence>